<dbReference type="EMBL" id="BMIC01000001">
    <property type="protein sequence ID" value="GFZ83394.1"/>
    <property type="molecule type" value="Genomic_DNA"/>
</dbReference>
<organism evidence="1 2">
    <name type="scientific">Aquaticitalea lipolytica</name>
    <dbReference type="NCBI Taxonomy" id="1247562"/>
    <lineage>
        <taxon>Bacteria</taxon>
        <taxon>Pseudomonadati</taxon>
        <taxon>Bacteroidota</taxon>
        <taxon>Flavobacteriia</taxon>
        <taxon>Flavobacteriales</taxon>
        <taxon>Flavobacteriaceae</taxon>
        <taxon>Aquaticitalea</taxon>
    </lineage>
</organism>
<evidence type="ECO:0000313" key="1">
    <source>
        <dbReference type="EMBL" id="GFZ83394.1"/>
    </source>
</evidence>
<protein>
    <submittedName>
        <fullName evidence="1">Uncharacterized protein</fullName>
    </submittedName>
</protein>
<accession>A0A8J2TRY7</accession>
<keyword evidence="2" id="KW-1185">Reference proteome</keyword>
<gene>
    <name evidence="1" type="ORF">GCM10011531_12760</name>
</gene>
<evidence type="ECO:0000313" key="2">
    <source>
        <dbReference type="Proteomes" id="UP000598120"/>
    </source>
</evidence>
<sequence length="176" mass="20589">MIKKQKNSKFSSFFVFTRNLYNINASTTYKGIYIKIFYFMKKLCFLCVIVLSLVSCSIDNDNSNDFYYEILPVESVDIPTEFVLGETYEITVGYYRPSGCYIFSDFYYASELNQRTVAIINAVYPNQNCQTFENELVEVSFNFMVNNNGTYVFRFWQGQDDNGNDLYYIVEVPVVN</sequence>
<reference evidence="1 2" key="1">
    <citation type="journal article" date="2014" name="Int. J. Syst. Evol. Microbiol.">
        <title>Complete genome sequence of Corynebacterium casei LMG S-19264T (=DSM 44701T), isolated from a smear-ripened cheese.</title>
        <authorList>
            <consortium name="US DOE Joint Genome Institute (JGI-PGF)"/>
            <person name="Walter F."/>
            <person name="Albersmeier A."/>
            <person name="Kalinowski J."/>
            <person name="Ruckert C."/>
        </authorList>
    </citation>
    <scope>NUCLEOTIDE SEQUENCE [LARGE SCALE GENOMIC DNA]</scope>
    <source>
        <strain evidence="1 2">CGMCC 1.15295</strain>
    </source>
</reference>
<proteinExistence type="predicted"/>
<dbReference type="Proteomes" id="UP000598120">
    <property type="component" value="Unassembled WGS sequence"/>
</dbReference>
<comment type="caution">
    <text evidence="1">The sequence shown here is derived from an EMBL/GenBank/DDBJ whole genome shotgun (WGS) entry which is preliminary data.</text>
</comment>
<dbReference type="AlphaFoldDB" id="A0A8J2TRY7"/>
<name>A0A8J2TRY7_9FLAO</name>